<evidence type="ECO:0000256" key="2">
    <source>
        <dbReference type="ARBA" id="ARBA00022692"/>
    </source>
</evidence>
<dbReference type="PANTHER" id="PTHR31386">
    <property type="entry name" value="UNCHARACTERIZED PROTEIN KIAA2013"/>
    <property type="match status" value="1"/>
</dbReference>
<reference evidence="8 9" key="1">
    <citation type="submission" date="2019-08" db="EMBL/GenBank/DDBJ databases">
        <authorList>
            <person name="Alioto T."/>
            <person name="Alioto T."/>
            <person name="Gomez Garrido J."/>
        </authorList>
    </citation>
    <scope>NUCLEOTIDE SEQUENCE [LARGE SCALE GENOMIC DNA]</scope>
</reference>
<feature type="transmembrane region" description="Helical" evidence="7">
    <location>
        <begin position="569"/>
        <end position="590"/>
    </location>
</feature>
<evidence type="ECO:0000256" key="5">
    <source>
        <dbReference type="ARBA" id="ARBA00023136"/>
    </source>
</evidence>
<evidence type="ECO:0000313" key="9">
    <source>
        <dbReference type="Proteomes" id="UP000325440"/>
    </source>
</evidence>
<evidence type="ECO:0000256" key="7">
    <source>
        <dbReference type="SAM" id="Phobius"/>
    </source>
</evidence>
<dbReference type="EMBL" id="CABPRJ010001468">
    <property type="protein sequence ID" value="VVC38340.1"/>
    <property type="molecule type" value="Genomic_DNA"/>
</dbReference>
<dbReference type="OrthoDB" id="10017443at2759"/>
<keyword evidence="2 7" id="KW-0812">Transmembrane</keyword>
<dbReference type="Pfam" id="PF10222">
    <property type="entry name" value="DUF2152"/>
    <property type="match status" value="1"/>
</dbReference>
<dbReference type="Proteomes" id="UP000325440">
    <property type="component" value="Unassembled WGS sequence"/>
</dbReference>
<feature type="transmembrane region" description="Helical" evidence="7">
    <location>
        <begin position="20"/>
        <end position="38"/>
    </location>
</feature>
<sequence length="610" mass="69529">MLNPRDIFYRLKRSLEKIKISKKIGIVFTLLLTLMYYLSPYLKLSGNPSLEYDELFMKNDLFEKLTIHKEAYNVFDANIKHEPLDINEKPYKEFVGNGYIGVTLDYDSPIYIKDERSLSIPVYWHPIIKLNIEAPSQLATVVNYKNGIAYRYECFANKLQSNIKYYAYRALPSILVQDIELMNPSDFILFVKLNQPMRKPHAWSLYSTRIIKLAEQNGNYVVASGISISTSENPIHAVSITYSQCPSSVKILPHGIFKLRILVSVEYLALKKSSEFNGVKQNLEKKSIESILKLPEHENIEKIHINIWEKLWSTGFSISTSKASDVLNGDLINATMYNVLSSVRSPTHEVPSSTDVLAKVSSSLSYVEGCYGANHDTLQAVGLWSNLSTIDKVHSTVSLWILTLEKQGCNNLVKAGALGIAQAMVLSFGNFRFSNQHLEFNMHPKFLHRDFQFRHINYGNKTHINVTVTVQENNKAVIFVALDASDRNYYACDGGCLDEPVLLGQQSKMFPVKLTDPVTGILYLTSDKKHMEDLKHAIHVKEVLEAPAHEHDVIALHRHGHHLGGLPTFFWVAIGCLIVVFHLFLVKLIYTEYFNWQDKSRIKYGKLSYK</sequence>
<protein>
    <submittedName>
        <fullName evidence="8">Uncharacterized protein</fullName>
    </submittedName>
</protein>
<evidence type="ECO:0000256" key="3">
    <source>
        <dbReference type="ARBA" id="ARBA00022729"/>
    </source>
</evidence>
<name>A0A5E4N7H6_9HEMI</name>
<evidence type="ECO:0000256" key="6">
    <source>
        <dbReference type="ARBA" id="ARBA00023180"/>
    </source>
</evidence>
<organism evidence="8 9">
    <name type="scientific">Cinara cedri</name>
    <dbReference type="NCBI Taxonomy" id="506608"/>
    <lineage>
        <taxon>Eukaryota</taxon>
        <taxon>Metazoa</taxon>
        <taxon>Ecdysozoa</taxon>
        <taxon>Arthropoda</taxon>
        <taxon>Hexapoda</taxon>
        <taxon>Insecta</taxon>
        <taxon>Pterygota</taxon>
        <taxon>Neoptera</taxon>
        <taxon>Paraneoptera</taxon>
        <taxon>Hemiptera</taxon>
        <taxon>Sternorrhyncha</taxon>
        <taxon>Aphidomorpha</taxon>
        <taxon>Aphidoidea</taxon>
        <taxon>Aphididae</taxon>
        <taxon>Lachninae</taxon>
        <taxon>Cinara</taxon>
    </lineage>
</organism>
<keyword evidence="5 7" id="KW-0472">Membrane</keyword>
<evidence type="ECO:0000256" key="4">
    <source>
        <dbReference type="ARBA" id="ARBA00022989"/>
    </source>
</evidence>
<gene>
    <name evidence="8" type="ORF">CINCED_3A016941</name>
</gene>
<dbReference type="PANTHER" id="PTHR31386:SF2">
    <property type="entry name" value="SIMILAR TO RIKEN CDNA 2510039O18"/>
    <property type="match status" value="1"/>
</dbReference>
<keyword evidence="4 7" id="KW-1133">Transmembrane helix</keyword>
<proteinExistence type="predicted"/>
<dbReference type="GO" id="GO:0016020">
    <property type="term" value="C:membrane"/>
    <property type="evidence" value="ECO:0007669"/>
    <property type="project" value="UniProtKB-SubCell"/>
</dbReference>
<dbReference type="AlphaFoldDB" id="A0A5E4N7H6"/>
<accession>A0A5E4N7H6</accession>
<dbReference type="InterPro" id="IPR018795">
    <property type="entry name" value="K2013-like"/>
</dbReference>
<keyword evidence="6" id="KW-0325">Glycoprotein</keyword>
<comment type="subcellular location">
    <subcellularLocation>
        <location evidence="1">Membrane</location>
        <topology evidence="1">Single-pass type I membrane protein</topology>
    </subcellularLocation>
</comment>
<keyword evidence="3" id="KW-0732">Signal</keyword>
<keyword evidence="9" id="KW-1185">Reference proteome</keyword>
<evidence type="ECO:0000313" key="8">
    <source>
        <dbReference type="EMBL" id="VVC38340.1"/>
    </source>
</evidence>
<evidence type="ECO:0000256" key="1">
    <source>
        <dbReference type="ARBA" id="ARBA00004479"/>
    </source>
</evidence>